<dbReference type="GO" id="GO:0045814">
    <property type="term" value="P:negative regulation of gene expression, epigenetic"/>
    <property type="evidence" value="ECO:0007669"/>
    <property type="project" value="TreeGrafter"/>
</dbReference>
<keyword evidence="9" id="KW-1185">Reference proteome</keyword>
<dbReference type="PROSITE" id="PS50280">
    <property type="entry name" value="SET"/>
    <property type="match status" value="1"/>
</dbReference>
<dbReference type="STRING" id="658196.A0A397S9C6"/>
<dbReference type="Gene3D" id="1.25.40.10">
    <property type="entry name" value="Tetratricopeptide repeat domain"/>
    <property type="match status" value="1"/>
</dbReference>
<comment type="caution">
    <text evidence="8">The sequence shown here is derived from an EMBL/GenBank/DDBJ whole genome shotgun (WGS) entry which is preliminary data.</text>
</comment>
<dbReference type="PANTHER" id="PTHR46402:SF2">
    <property type="entry name" value="HISTONE-LYSINE N-TRIMETHYLTRANSFERASE SMYD5"/>
    <property type="match status" value="1"/>
</dbReference>
<dbReference type="SMART" id="SM00317">
    <property type="entry name" value="SET"/>
    <property type="match status" value="1"/>
</dbReference>
<evidence type="ECO:0000256" key="2">
    <source>
        <dbReference type="ARBA" id="ARBA00022679"/>
    </source>
</evidence>
<reference evidence="8 9" key="1">
    <citation type="submission" date="2018-06" db="EMBL/GenBank/DDBJ databases">
        <title>Comparative genomics reveals the genomic features of Rhizophagus irregularis, R. cerebriforme, R. diaphanum and Gigaspora rosea, and their symbiotic lifestyle signature.</title>
        <authorList>
            <person name="Morin E."/>
            <person name="San Clemente H."/>
            <person name="Chen E.C.H."/>
            <person name="De La Providencia I."/>
            <person name="Hainaut M."/>
            <person name="Kuo A."/>
            <person name="Kohler A."/>
            <person name="Murat C."/>
            <person name="Tang N."/>
            <person name="Roy S."/>
            <person name="Loubradou J."/>
            <person name="Henrissat B."/>
            <person name="Grigoriev I.V."/>
            <person name="Corradi N."/>
            <person name="Roux C."/>
            <person name="Martin F.M."/>
        </authorList>
    </citation>
    <scope>NUCLEOTIDE SEQUENCE [LARGE SCALE GENOMIC DNA]</scope>
    <source>
        <strain evidence="8 9">DAOM 227022</strain>
    </source>
</reference>
<dbReference type="InterPro" id="IPR001214">
    <property type="entry name" value="SET_dom"/>
</dbReference>
<organism evidence="8 9">
    <name type="scientific">Glomus cerebriforme</name>
    <dbReference type="NCBI Taxonomy" id="658196"/>
    <lineage>
        <taxon>Eukaryota</taxon>
        <taxon>Fungi</taxon>
        <taxon>Fungi incertae sedis</taxon>
        <taxon>Mucoromycota</taxon>
        <taxon>Glomeromycotina</taxon>
        <taxon>Glomeromycetes</taxon>
        <taxon>Glomerales</taxon>
        <taxon>Glomeraceae</taxon>
        <taxon>Glomus</taxon>
    </lineage>
</organism>
<comment type="catalytic activity">
    <reaction evidence="6">
        <text>L-lysyl-[histone] + S-adenosyl-L-methionine = N(6)-methyl-L-lysyl-[histone] + S-adenosyl-L-homocysteine + H(+)</text>
        <dbReference type="Rhea" id="RHEA:10024"/>
        <dbReference type="Rhea" id="RHEA-COMP:9845"/>
        <dbReference type="Rhea" id="RHEA-COMP:9846"/>
        <dbReference type="ChEBI" id="CHEBI:15378"/>
        <dbReference type="ChEBI" id="CHEBI:29969"/>
        <dbReference type="ChEBI" id="CHEBI:57856"/>
        <dbReference type="ChEBI" id="CHEBI:59789"/>
        <dbReference type="ChEBI" id="CHEBI:61929"/>
    </reaction>
    <physiologicalReaction direction="left-to-right" evidence="6">
        <dbReference type="Rhea" id="RHEA:10025"/>
    </physiologicalReaction>
</comment>
<dbReference type="InterPro" id="IPR046341">
    <property type="entry name" value="SET_dom_sf"/>
</dbReference>
<dbReference type="CDD" id="cd20071">
    <property type="entry name" value="SET_SMYD"/>
    <property type="match status" value="1"/>
</dbReference>
<keyword evidence="3" id="KW-0949">S-adenosyl-L-methionine</keyword>
<evidence type="ECO:0000259" key="7">
    <source>
        <dbReference type="PROSITE" id="PS50280"/>
    </source>
</evidence>
<gene>
    <name evidence="8" type="ORF">C1645_790598</name>
</gene>
<dbReference type="GO" id="GO:0032259">
    <property type="term" value="P:methylation"/>
    <property type="evidence" value="ECO:0007669"/>
    <property type="project" value="UniProtKB-KW"/>
</dbReference>
<dbReference type="EMBL" id="QKYT01000810">
    <property type="protein sequence ID" value="RIA81346.1"/>
    <property type="molecule type" value="Genomic_DNA"/>
</dbReference>
<dbReference type="SUPFAM" id="SSF82199">
    <property type="entry name" value="SET domain"/>
    <property type="match status" value="1"/>
</dbReference>
<evidence type="ECO:0000256" key="4">
    <source>
        <dbReference type="ARBA" id="ARBA00042380"/>
    </source>
</evidence>
<dbReference type="AlphaFoldDB" id="A0A397S9C6"/>
<dbReference type="InterPro" id="IPR011990">
    <property type="entry name" value="TPR-like_helical_dom_sf"/>
</dbReference>
<dbReference type="Pfam" id="PF00856">
    <property type="entry name" value="SET"/>
    <property type="match status" value="1"/>
</dbReference>
<dbReference type="OrthoDB" id="1028014at2759"/>
<dbReference type="PANTHER" id="PTHR46402">
    <property type="entry name" value="SET AND MYND DOMAIN-CONTAINING PROTEIN 5"/>
    <property type="match status" value="1"/>
</dbReference>
<dbReference type="Gene3D" id="2.170.270.10">
    <property type="entry name" value="SET domain"/>
    <property type="match status" value="1"/>
</dbReference>
<evidence type="ECO:0000256" key="3">
    <source>
        <dbReference type="ARBA" id="ARBA00022691"/>
    </source>
</evidence>
<sequence>MEGIEVKFDEKYGHGLYATRDFEQGEIVLSEKPLIVTHTLSSKRDRAFACTFDIDLSVFSTFKTFFDASPEIQTAILNNFYLPPQDQLETAWSTIGSTYVDRIIKTCIKRVEAWVDIPEETFRKVFMIFTLNSHSFDSDGSAIFVYGSKMNHSCEANTFYQSIDGQRGVHTAVKRISKGEQITTDYLGKDSILSRGARHKILQRTKLFTCECSRCTERIDVSRGLPCPNCNTQNQRRMNGGYIYWYPILSTNENKSSTAQNYWLCDMCNSRFEDNSPRLHGLFVREADLENQIITLEEKLSILPFVNHSQLIDLYNACLAQLGTRHWTYIIVLKILILFDASNSKLQSKNAIIQNLDQVLNWYDKYGFDTPRYLSVFVLRVANVLIHAGEYDNGLYFLERVFEDFEYSNTFVQDYKDALDLMAKCRTALEQTSSLQDNVVTNQIQQNCQPLKIV</sequence>
<evidence type="ECO:0000256" key="5">
    <source>
        <dbReference type="ARBA" id="ARBA00044528"/>
    </source>
</evidence>
<dbReference type="Proteomes" id="UP000265703">
    <property type="component" value="Unassembled WGS sequence"/>
</dbReference>
<feature type="domain" description="SET" evidence="7">
    <location>
        <begin position="2"/>
        <end position="187"/>
    </location>
</feature>
<dbReference type="GO" id="GO:0042799">
    <property type="term" value="F:histone H4K20 methyltransferase activity"/>
    <property type="evidence" value="ECO:0007669"/>
    <property type="project" value="TreeGrafter"/>
</dbReference>
<evidence type="ECO:0000256" key="1">
    <source>
        <dbReference type="ARBA" id="ARBA00022603"/>
    </source>
</evidence>
<evidence type="ECO:0000313" key="9">
    <source>
        <dbReference type="Proteomes" id="UP000265703"/>
    </source>
</evidence>
<evidence type="ECO:0000313" key="8">
    <source>
        <dbReference type="EMBL" id="RIA81346.1"/>
    </source>
</evidence>
<proteinExistence type="predicted"/>
<protein>
    <recommendedName>
        <fullName evidence="5">Histone-lysine N-methyltransferase SET5</fullName>
    </recommendedName>
    <alternativeName>
        <fullName evidence="4">SET domain-containing protein 5</fullName>
    </alternativeName>
</protein>
<keyword evidence="1" id="KW-0489">Methyltransferase</keyword>
<evidence type="ECO:0000256" key="6">
    <source>
        <dbReference type="ARBA" id="ARBA00048619"/>
    </source>
</evidence>
<accession>A0A397S9C6</accession>
<name>A0A397S9C6_9GLOM</name>
<keyword evidence="2" id="KW-0808">Transferase</keyword>